<gene>
    <name evidence="3" type="ORF">KZZ10_06915</name>
</gene>
<feature type="chain" id="PRO_5037026398" evidence="2">
    <location>
        <begin position="26"/>
        <end position="338"/>
    </location>
</feature>
<dbReference type="PIRSF" id="PIRSF017082">
    <property type="entry name" value="YflP"/>
    <property type="match status" value="1"/>
</dbReference>
<proteinExistence type="inferred from homology"/>
<dbReference type="Pfam" id="PF03401">
    <property type="entry name" value="TctC"/>
    <property type="match status" value="1"/>
</dbReference>
<dbReference type="CDD" id="cd13578">
    <property type="entry name" value="PBP2_Bug27"/>
    <property type="match status" value="1"/>
</dbReference>
<protein>
    <submittedName>
        <fullName evidence="3">Tripartite tricarboxylate transporter substrate binding protein</fullName>
    </submittedName>
</protein>
<dbReference type="AlphaFoldDB" id="A0A953T736"/>
<comment type="similarity">
    <text evidence="1">Belongs to the UPF0065 (bug) family.</text>
</comment>
<dbReference type="Proteomes" id="UP000739565">
    <property type="component" value="Unassembled WGS sequence"/>
</dbReference>
<evidence type="ECO:0000313" key="3">
    <source>
        <dbReference type="EMBL" id="MBZ1350374.1"/>
    </source>
</evidence>
<dbReference type="Gene3D" id="3.40.190.10">
    <property type="entry name" value="Periplasmic binding protein-like II"/>
    <property type="match status" value="1"/>
</dbReference>
<dbReference type="PANTHER" id="PTHR42928">
    <property type="entry name" value="TRICARBOXYLATE-BINDING PROTEIN"/>
    <property type="match status" value="1"/>
</dbReference>
<name>A0A953T736_9BURK</name>
<evidence type="ECO:0000256" key="2">
    <source>
        <dbReference type="SAM" id="SignalP"/>
    </source>
</evidence>
<dbReference type="InterPro" id="IPR042100">
    <property type="entry name" value="Bug_dom1"/>
</dbReference>
<dbReference type="PANTHER" id="PTHR42928:SF5">
    <property type="entry name" value="BLR1237 PROTEIN"/>
    <property type="match status" value="1"/>
</dbReference>
<evidence type="ECO:0000313" key="4">
    <source>
        <dbReference type="Proteomes" id="UP000739565"/>
    </source>
</evidence>
<keyword evidence="2" id="KW-0732">Signal</keyword>
<sequence length="338" mass="35541">MNRSFRLMRRHVVMLSLACAGLSSAGLTTAVHAQAQWPSKPIRFVVPYPPGGPLDTIARLLAEKVKVSLGQPVVVENKPGAGGNIGVDLIAKAQPDGYSLVMGAVATHAINPWLFSKIPYDAVKDFAPVALVASVPNVLVVNQDFADKNKIRTLADLVAYAQANPGKLNYGSGGAGSAGHLAGELLGARAQIKMVHIPYQGAAPAKLALLSGQSDFMFDNLASAAPLIKENKVVALAVTTSARAQMLPNVPTVEQSGIKPFDIGTWFGVFTTAGTPAAVLEKLHTAYAQALADPDVAKRLVEMGSNAKPLSSAQFAEMVKQELDKYKDLVKLSGAQVN</sequence>
<dbReference type="EMBL" id="JAHXRI010000006">
    <property type="protein sequence ID" value="MBZ1350374.1"/>
    <property type="molecule type" value="Genomic_DNA"/>
</dbReference>
<accession>A0A953T736</accession>
<organism evidence="3 4">
    <name type="scientific">Zwartia hollandica</name>
    <dbReference type="NCBI Taxonomy" id="324606"/>
    <lineage>
        <taxon>Bacteria</taxon>
        <taxon>Pseudomonadati</taxon>
        <taxon>Pseudomonadota</taxon>
        <taxon>Betaproteobacteria</taxon>
        <taxon>Burkholderiales</taxon>
        <taxon>Alcaligenaceae</taxon>
        <taxon>Zwartia</taxon>
    </lineage>
</organism>
<dbReference type="Gene3D" id="3.40.190.150">
    <property type="entry name" value="Bordetella uptake gene, domain 1"/>
    <property type="match status" value="1"/>
</dbReference>
<keyword evidence="4" id="KW-1185">Reference proteome</keyword>
<evidence type="ECO:0000256" key="1">
    <source>
        <dbReference type="ARBA" id="ARBA00006987"/>
    </source>
</evidence>
<dbReference type="SUPFAM" id="SSF53850">
    <property type="entry name" value="Periplasmic binding protein-like II"/>
    <property type="match status" value="1"/>
</dbReference>
<comment type="caution">
    <text evidence="3">The sequence shown here is derived from an EMBL/GenBank/DDBJ whole genome shotgun (WGS) entry which is preliminary data.</text>
</comment>
<reference evidence="3" key="1">
    <citation type="submission" date="2021-07" db="EMBL/GenBank/DDBJ databases">
        <title>New genus and species of the family Alcaligenaceae.</title>
        <authorList>
            <person name="Hahn M.W."/>
        </authorList>
    </citation>
    <scope>NUCLEOTIDE SEQUENCE</scope>
    <source>
        <strain evidence="3">LF4-65</strain>
    </source>
</reference>
<feature type="signal peptide" evidence="2">
    <location>
        <begin position="1"/>
        <end position="25"/>
    </location>
</feature>
<dbReference type="InterPro" id="IPR005064">
    <property type="entry name" value="BUG"/>
</dbReference>